<evidence type="ECO:0000256" key="3">
    <source>
        <dbReference type="ARBA" id="ARBA00022723"/>
    </source>
</evidence>
<dbReference type="InterPro" id="IPR011778">
    <property type="entry name" value="Hydantoinase/dihydroPyrase"/>
</dbReference>
<organism evidence="6 7">
    <name type="scientific">Streptomyces smyrnaeus</name>
    <dbReference type="NCBI Taxonomy" id="1387713"/>
    <lineage>
        <taxon>Bacteria</taxon>
        <taxon>Bacillati</taxon>
        <taxon>Actinomycetota</taxon>
        <taxon>Actinomycetes</taxon>
        <taxon>Kitasatosporales</taxon>
        <taxon>Streptomycetaceae</taxon>
        <taxon>Streptomyces</taxon>
    </lineage>
</organism>
<evidence type="ECO:0000256" key="1">
    <source>
        <dbReference type="ARBA" id="ARBA00001947"/>
    </source>
</evidence>
<comment type="similarity">
    <text evidence="2">Belongs to the metallo-dependent hydrolases superfamily. Hydantoinase/dihydropyrimidinase family.</text>
</comment>
<dbReference type="Proteomes" id="UP000721954">
    <property type="component" value="Unassembled WGS sequence"/>
</dbReference>
<keyword evidence="4 6" id="KW-0378">Hydrolase</keyword>
<dbReference type="InterPro" id="IPR011059">
    <property type="entry name" value="Metal-dep_hydrolase_composite"/>
</dbReference>
<name>A0ABS3XXX8_9ACTN</name>
<dbReference type="RefSeq" id="WP_209211893.1">
    <property type="nucleotide sequence ID" value="NZ_JAFFZM010000010.1"/>
</dbReference>
<protein>
    <submittedName>
        <fullName evidence="6">Dihydropyrimidinase</fullName>
        <ecNumber evidence="6">3.5.2.2</ecNumber>
    </submittedName>
</protein>
<feature type="domain" description="Amidohydrolase-related" evidence="5">
    <location>
        <begin position="56"/>
        <end position="440"/>
    </location>
</feature>
<dbReference type="Gene3D" id="3.20.20.140">
    <property type="entry name" value="Metal-dependent hydrolases"/>
    <property type="match status" value="1"/>
</dbReference>
<dbReference type="NCBIfam" id="TIGR02033">
    <property type="entry name" value="D-hydantoinase"/>
    <property type="match status" value="1"/>
</dbReference>
<reference evidence="6 7" key="1">
    <citation type="submission" date="2021-02" db="EMBL/GenBank/DDBJ databases">
        <title>Streptomyces spirodelae sp. nov., isolated from duckweed.</title>
        <authorList>
            <person name="Saimee Y."/>
            <person name="Duangmal K."/>
        </authorList>
    </citation>
    <scope>NUCLEOTIDE SEQUENCE [LARGE SCALE GENOMIC DNA]</scope>
    <source>
        <strain evidence="6 7">DSM 42105</strain>
    </source>
</reference>
<dbReference type="GO" id="GO:0004157">
    <property type="term" value="F:dihydropyrimidinase activity"/>
    <property type="evidence" value="ECO:0007669"/>
    <property type="project" value="UniProtKB-EC"/>
</dbReference>
<dbReference type="Gene3D" id="2.30.40.10">
    <property type="entry name" value="Urease, subunit C, domain 1"/>
    <property type="match status" value="1"/>
</dbReference>
<dbReference type="Pfam" id="PF01979">
    <property type="entry name" value="Amidohydro_1"/>
    <property type="match status" value="1"/>
</dbReference>
<sequence>MTLTTLIKGGLVVTAADETEADVLVEDGRIAAVVARNSTAAASLTADRTLDATDRYVIPGGVDAHTHMDFPFGGTFSSDDFETGTRAAAWGGTTTIVDFAVQTKGHALREGLDRWHAKADGRCAVDYAFHMILSDVNEGTLKEMDALVEEGVTSFKMFMAYPGVFYSDDGQILRAMQRTAANGGLTMMHAENGIAIDVLVEQALAAGRTDPRHHGEVRKALLEAEATHRAIQLARVAGSPLYVVHVSASEAVEQLAAARGMDLPVFGETCPQYLYLSTDNLAEPDFGGAKYVCSTPLRPREHQAALWRALRTDDLQVVSTDHCPFCFTGQKELGRGDFSKIPNGMPGVEHRMDLLHQAVVDGHLTRRRWIDLACTTPARMFGLHPKKGTLAPGADADIVIYDPRAEQTLSAETHHMNVDYSAYEGKRLTGRVETVLSRGEPVVERGSYSGRAGHGRYVPRGICQLLN</sequence>
<dbReference type="SUPFAM" id="SSF51338">
    <property type="entry name" value="Composite domain of metallo-dependent hydrolases"/>
    <property type="match status" value="2"/>
</dbReference>
<dbReference type="EMBL" id="JAFFZM010000010">
    <property type="protein sequence ID" value="MBO8200246.1"/>
    <property type="molecule type" value="Genomic_DNA"/>
</dbReference>
<dbReference type="InterPro" id="IPR006680">
    <property type="entry name" value="Amidohydro-rel"/>
</dbReference>
<comment type="cofactor">
    <cofactor evidence="1">
        <name>Zn(2+)</name>
        <dbReference type="ChEBI" id="CHEBI:29105"/>
    </cofactor>
</comment>
<dbReference type="CDD" id="cd01314">
    <property type="entry name" value="D-HYD"/>
    <property type="match status" value="1"/>
</dbReference>
<evidence type="ECO:0000259" key="5">
    <source>
        <dbReference type="Pfam" id="PF01979"/>
    </source>
</evidence>
<evidence type="ECO:0000313" key="7">
    <source>
        <dbReference type="Proteomes" id="UP000721954"/>
    </source>
</evidence>
<proteinExistence type="inferred from homology"/>
<dbReference type="PANTHER" id="PTHR11647">
    <property type="entry name" value="HYDRANTOINASE/DIHYDROPYRIMIDINASE FAMILY MEMBER"/>
    <property type="match status" value="1"/>
</dbReference>
<dbReference type="InterPro" id="IPR050378">
    <property type="entry name" value="Metallo-dep_Hydrolases_sf"/>
</dbReference>
<comment type="caution">
    <text evidence="6">The sequence shown here is derived from an EMBL/GenBank/DDBJ whole genome shotgun (WGS) entry which is preliminary data.</text>
</comment>
<keyword evidence="3" id="KW-0479">Metal-binding</keyword>
<gene>
    <name evidence="6" type="primary">hydA</name>
    <name evidence="6" type="ORF">JW613_18350</name>
</gene>
<evidence type="ECO:0000256" key="4">
    <source>
        <dbReference type="ARBA" id="ARBA00022801"/>
    </source>
</evidence>
<dbReference type="SUPFAM" id="SSF51556">
    <property type="entry name" value="Metallo-dependent hydrolases"/>
    <property type="match status" value="1"/>
</dbReference>
<evidence type="ECO:0000256" key="2">
    <source>
        <dbReference type="ARBA" id="ARBA00008829"/>
    </source>
</evidence>
<dbReference type="PANTHER" id="PTHR11647:SF1">
    <property type="entry name" value="COLLAPSIN RESPONSE MEDIATOR PROTEIN"/>
    <property type="match status" value="1"/>
</dbReference>
<accession>A0ABS3XXX8</accession>
<evidence type="ECO:0000313" key="6">
    <source>
        <dbReference type="EMBL" id="MBO8200246.1"/>
    </source>
</evidence>
<keyword evidence="7" id="KW-1185">Reference proteome</keyword>
<dbReference type="InterPro" id="IPR032466">
    <property type="entry name" value="Metal_Hydrolase"/>
</dbReference>
<dbReference type="EC" id="3.5.2.2" evidence="6"/>
<dbReference type="GeneID" id="96260578"/>